<organism evidence="1 2">
    <name type="scientific">Lupinus albus</name>
    <name type="common">White lupine</name>
    <name type="synonym">Lupinus termis</name>
    <dbReference type="NCBI Taxonomy" id="3870"/>
    <lineage>
        <taxon>Eukaryota</taxon>
        <taxon>Viridiplantae</taxon>
        <taxon>Streptophyta</taxon>
        <taxon>Embryophyta</taxon>
        <taxon>Tracheophyta</taxon>
        <taxon>Spermatophyta</taxon>
        <taxon>Magnoliopsida</taxon>
        <taxon>eudicotyledons</taxon>
        <taxon>Gunneridae</taxon>
        <taxon>Pentapetalae</taxon>
        <taxon>rosids</taxon>
        <taxon>fabids</taxon>
        <taxon>Fabales</taxon>
        <taxon>Fabaceae</taxon>
        <taxon>Papilionoideae</taxon>
        <taxon>50 kb inversion clade</taxon>
        <taxon>genistoids sensu lato</taxon>
        <taxon>core genistoids</taxon>
        <taxon>Genisteae</taxon>
        <taxon>Lupinus</taxon>
    </lineage>
</organism>
<reference evidence="2" key="1">
    <citation type="journal article" date="2020" name="Nat. Commun.">
        <title>Genome sequence of the cluster root forming white lupin.</title>
        <authorList>
            <person name="Hufnagel B."/>
            <person name="Marques A."/>
            <person name="Soriano A."/>
            <person name="Marques L."/>
            <person name="Divol F."/>
            <person name="Doumas P."/>
            <person name="Sallet E."/>
            <person name="Mancinotti D."/>
            <person name="Carrere S."/>
            <person name="Marande W."/>
            <person name="Arribat S."/>
            <person name="Keller J."/>
            <person name="Huneau C."/>
            <person name="Blein T."/>
            <person name="Aime D."/>
            <person name="Laguerre M."/>
            <person name="Taylor J."/>
            <person name="Schubert V."/>
            <person name="Nelson M."/>
            <person name="Geu-Flores F."/>
            <person name="Crespi M."/>
            <person name="Gallardo-Guerrero K."/>
            <person name="Delaux P.-M."/>
            <person name="Salse J."/>
            <person name="Berges H."/>
            <person name="Guyot R."/>
            <person name="Gouzy J."/>
            <person name="Peret B."/>
        </authorList>
    </citation>
    <scope>NUCLEOTIDE SEQUENCE [LARGE SCALE GENOMIC DNA]</scope>
    <source>
        <strain evidence="2">cv. Amiga</strain>
    </source>
</reference>
<proteinExistence type="predicted"/>
<dbReference type="EMBL" id="WOCE01000011">
    <property type="protein sequence ID" value="KAE9604047.1"/>
    <property type="molecule type" value="Genomic_DNA"/>
</dbReference>
<keyword evidence="2" id="KW-1185">Reference proteome</keyword>
<dbReference type="OrthoDB" id="2310150at2759"/>
<evidence type="ECO:0000313" key="2">
    <source>
        <dbReference type="Proteomes" id="UP000447434"/>
    </source>
</evidence>
<dbReference type="Proteomes" id="UP000447434">
    <property type="component" value="Chromosome 11"/>
</dbReference>
<sequence>MAGYKESMDDELEEVFNMALDNGVLILMQSQKLLGKFFPEFTTHHPLSNSI</sequence>
<comment type="caution">
    <text evidence="1">The sequence shown here is derived from an EMBL/GenBank/DDBJ whole genome shotgun (WGS) entry which is preliminary data.</text>
</comment>
<accession>A0A6A4PR07</accession>
<evidence type="ECO:0000313" key="1">
    <source>
        <dbReference type="EMBL" id="KAE9604047.1"/>
    </source>
</evidence>
<protein>
    <submittedName>
        <fullName evidence="1">Uncharacterized protein</fullName>
    </submittedName>
</protein>
<name>A0A6A4PR07_LUPAL</name>
<dbReference type="AlphaFoldDB" id="A0A6A4PR07"/>
<gene>
    <name evidence="1" type="ORF">Lalb_Chr11g0067201</name>
</gene>